<dbReference type="RefSeq" id="XP_021866333.1">
    <property type="nucleotide sequence ID" value="XM_022010641.2"/>
</dbReference>
<dbReference type="GeneID" id="110805038"/>
<reference evidence="2" key="1">
    <citation type="journal article" date="2021" name="Nat. Commun.">
        <title>Genomic analyses provide insights into spinach domestication and the genetic basis of agronomic traits.</title>
        <authorList>
            <person name="Cai X."/>
            <person name="Sun X."/>
            <person name="Xu C."/>
            <person name="Sun H."/>
            <person name="Wang X."/>
            <person name="Ge C."/>
            <person name="Zhang Z."/>
            <person name="Wang Q."/>
            <person name="Fei Z."/>
            <person name="Jiao C."/>
            <person name="Wang Q."/>
        </authorList>
    </citation>
    <scope>NUCLEOTIDE SEQUENCE [LARGE SCALE GENOMIC DNA]</scope>
    <source>
        <strain evidence="2">cv. Varoflay</strain>
    </source>
</reference>
<protein>
    <submittedName>
        <fullName evidence="3">F-box protein At3g25750</fullName>
    </submittedName>
</protein>
<proteinExistence type="predicted"/>
<dbReference type="AlphaFoldDB" id="A0A9R0KD21"/>
<accession>A0A9R0KD21</accession>
<dbReference type="InterPro" id="IPR051304">
    <property type="entry name" value="SCF_F-box_domain"/>
</dbReference>
<evidence type="ECO:0000313" key="2">
    <source>
        <dbReference type="Proteomes" id="UP000813463"/>
    </source>
</evidence>
<organism evidence="2 3">
    <name type="scientific">Spinacia oleracea</name>
    <name type="common">Spinach</name>
    <dbReference type="NCBI Taxonomy" id="3562"/>
    <lineage>
        <taxon>Eukaryota</taxon>
        <taxon>Viridiplantae</taxon>
        <taxon>Streptophyta</taxon>
        <taxon>Embryophyta</taxon>
        <taxon>Tracheophyta</taxon>
        <taxon>Spermatophyta</taxon>
        <taxon>Magnoliopsida</taxon>
        <taxon>eudicotyledons</taxon>
        <taxon>Gunneridae</taxon>
        <taxon>Pentapetalae</taxon>
        <taxon>Caryophyllales</taxon>
        <taxon>Chenopodiaceae</taxon>
        <taxon>Chenopodioideae</taxon>
        <taxon>Anserineae</taxon>
        <taxon>Spinacia</taxon>
    </lineage>
</organism>
<keyword evidence="2" id="KW-1185">Reference proteome</keyword>
<dbReference type="KEGG" id="soe:110805038"/>
<dbReference type="Pfam" id="PF03478">
    <property type="entry name" value="Beta-prop_KIB1-4"/>
    <property type="match status" value="1"/>
</dbReference>
<dbReference type="PANTHER" id="PTHR47123:SF6">
    <property type="entry name" value="F-BOX PROTEIN SKIP23-LIKE ISOFORM X1"/>
    <property type="match status" value="1"/>
</dbReference>
<feature type="domain" description="KIB1-4 beta-propeller" evidence="1">
    <location>
        <begin position="76"/>
        <end position="344"/>
    </location>
</feature>
<evidence type="ECO:0000313" key="3">
    <source>
        <dbReference type="RefSeq" id="XP_021866333.1"/>
    </source>
</evidence>
<reference evidence="3" key="2">
    <citation type="submission" date="2025-08" db="UniProtKB">
        <authorList>
            <consortium name="RefSeq"/>
        </authorList>
    </citation>
    <scope>IDENTIFICATION</scope>
    <source>
        <tissue evidence="3">Leaf</tissue>
    </source>
</reference>
<dbReference type="Proteomes" id="UP000813463">
    <property type="component" value="Chromosome 5"/>
</dbReference>
<dbReference type="PANTHER" id="PTHR47123">
    <property type="entry name" value="F-BOX PROTEIN SKIP23"/>
    <property type="match status" value="1"/>
</dbReference>
<dbReference type="OrthoDB" id="638130at2759"/>
<evidence type="ECO:0000259" key="1">
    <source>
        <dbReference type="Pfam" id="PF03478"/>
    </source>
</evidence>
<dbReference type="GO" id="GO:0016567">
    <property type="term" value="P:protein ubiquitination"/>
    <property type="evidence" value="ECO:0000318"/>
    <property type="project" value="GO_Central"/>
</dbReference>
<sequence length="401" mass="45722">MEPQESNWSELCPELLSEIANRLGTRPNVYNFREVCKDWRFSFARIPRNLPHLSPLFPHRFCAVDPDFFSSLSRGTLHHLIADAVYLIRPRNIPESTKPWLVTVEEFYRGKLCVRLPLSGISAKGNLPANVHIPNALNLSDFHVSVIARGYTLRSPGINHCIDKKLVMFGNPACFEPLSIKDYTALVRVEHGRIAWVRLSQRYDWGCLSFQGTSKFDDIVNFKKRVYTVDRMGRVYVVHYDGESQQTLKMECIVNDTISSGRYSDRRKRLVVDSSGVLYMVERDVDCGEKIHFKVYRLDEGNCKLDEVIGIGDDRILFVGVDWCFFASVADFPGFRGNCIFFLSGSFPSYTESSFRGASKELEVTIFHFEDGNAGPISAFPGYSDILWPPSAWFNSEFSLS</sequence>
<name>A0A9R0KD21_SPIOL</name>
<gene>
    <name evidence="3" type="primary">LOC110805038</name>
</gene>
<dbReference type="InterPro" id="IPR005174">
    <property type="entry name" value="KIB1-4_b-propeller"/>
</dbReference>